<dbReference type="Proteomes" id="UP000683925">
    <property type="component" value="Unassembled WGS sequence"/>
</dbReference>
<evidence type="ECO:0000256" key="3">
    <source>
        <dbReference type="ARBA" id="ARBA00022670"/>
    </source>
</evidence>
<comment type="subcellular location">
    <subcellularLocation>
        <location evidence="1">Membrane</location>
    </subcellularLocation>
</comment>
<feature type="active site" evidence="9">
    <location>
        <position position="50"/>
    </location>
</feature>
<dbReference type="FunFam" id="2.40.70.10:FF:000227">
    <property type="entry name" value="Uncharacterized protein"/>
    <property type="match status" value="1"/>
</dbReference>
<evidence type="ECO:0000313" key="14">
    <source>
        <dbReference type="Proteomes" id="UP000683925"/>
    </source>
</evidence>
<protein>
    <recommendedName>
        <fullName evidence="12">Peptidase A1 domain-containing protein</fullName>
    </recommendedName>
</protein>
<evidence type="ECO:0000256" key="7">
    <source>
        <dbReference type="ARBA" id="ARBA00022989"/>
    </source>
</evidence>
<evidence type="ECO:0000256" key="2">
    <source>
        <dbReference type="ARBA" id="ARBA00007447"/>
    </source>
</evidence>
<feature type="signal peptide" evidence="11">
    <location>
        <begin position="1"/>
        <end position="20"/>
    </location>
</feature>
<evidence type="ECO:0000256" key="11">
    <source>
        <dbReference type="SAM" id="SignalP"/>
    </source>
</evidence>
<evidence type="ECO:0000256" key="8">
    <source>
        <dbReference type="ARBA" id="ARBA00023136"/>
    </source>
</evidence>
<evidence type="ECO:0000259" key="12">
    <source>
        <dbReference type="PROSITE" id="PS51767"/>
    </source>
</evidence>
<keyword evidence="4 10" id="KW-0812">Transmembrane</keyword>
<evidence type="ECO:0000256" key="6">
    <source>
        <dbReference type="ARBA" id="ARBA00022801"/>
    </source>
</evidence>
<dbReference type="OMA" id="CGVHMEN"/>
<dbReference type="PANTHER" id="PTHR13683">
    <property type="entry name" value="ASPARTYL PROTEASES"/>
    <property type="match status" value="1"/>
</dbReference>
<evidence type="ECO:0000256" key="1">
    <source>
        <dbReference type="ARBA" id="ARBA00004370"/>
    </source>
</evidence>
<keyword evidence="5 11" id="KW-0732">Signal</keyword>
<feature type="transmembrane region" description="Helical" evidence="10">
    <location>
        <begin position="444"/>
        <end position="464"/>
    </location>
</feature>
<keyword evidence="6" id="KW-0378">Hydrolase</keyword>
<accession>A0A8S1UJF3</accession>
<dbReference type="AlphaFoldDB" id="A0A8S1UJF3"/>
<dbReference type="Pfam" id="PF14543">
    <property type="entry name" value="TAXi_N"/>
    <property type="match status" value="1"/>
</dbReference>
<keyword evidence="8 10" id="KW-0472">Membrane</keyword>
<comment type="similarity">
    <text evidence="2">Belongs to the peptidase A1 family.</text>
</comment>
<comment type="caution">
    <text evidence="13">The sequence shown here is derived from an EMBL/GenBank/DDBJ whole genome shotgun (WGS) entry which is preliminary data.</text>
</comment>
<evidence type="ECO:0000256" key="10">
    <source>
        <dbReference type="SAM" id="Phobius"/>
    </source>
</evidence>
<keyword evidence="7 10" id="KW-1133">Transmembrane helix</keyword>
<proteinExistence type="inferred from homology"/>
<feature type="active site" evidence="9">
    <location>
        <position position="269"/>
    </location>
</feature>
<reference evidence="13" key="1">
    <citation type="submission" date="2021-01" db="EMBL/GenBank/DDBJ databases">
        <authorList>
            <consortium name="Genoscope - CEA"/>
            <person name="William W."/>
        </authorList>
    </citation>
    <scope>NUCLEOTIDE SEQUENCE</scope>
</reference>
<dbReference type="GO" id="GO:0006508">
    <property type="term" value="P:proteolysis"/>
    <property type="evidence" value="ECO:0007669"/>
    <property type="project" value="UniProtKB-KW"/>
</dbReference>
<dbReference type="GO" id="GO:0004190">
    <property type="term" value="F:aspartic-type endopeptidase activity"/>
    <property type="evidence" value="ECO:0007669"/>
    <property type="project" value="InterPro"/>
</dbReference>
<keyword evidence="3" id="KW-0645">Protease</keyword>
<dbReference type="InterPro" id="IPR032861">
    <property type="entry name" value="TAXi_N"/>
</dbReference>
<sequence length="607" mass="71101">MLIIFYLFSLGICIDDPIHTSIIYGDSDQGYYYVNLFVGEHKQKQSLILDTASSITTFPCIDCKSCGNHIDSYYNFKDSQTHKTVKCDQIIGEKQCDKCLNNRCSFQISYAEGSRLAGYFMQDWLIMGDEFEDLKQSDEIVKLEQILSVIGCTTLETNLFYTQKANGIMGLSPKTDTEFSFPNYIDDLYQKEKGSEFQRMFTICIGRRDGYMTVGQYDFNRHRNDSLYYKVKYNQDTDVYKINVHNIKIDNIVIADHNLINLGQGAFIDSGSTLAYGSPKLSEKLTQQFRCQNENCPDLQFLEELHCYQYIPEKHANFSNFASYFPIYEFELDNNFTFKWKPINYLTLAVNTTDIYCFPIAIIPGAPRMILGQVWMRNWDIGFNKQTQEILFVENNCSNTKVSHEFTEEDIILLEQQSLKQNNGRRVYKDLNLKGKLDIFQETLYAFVMIVLMIFLYYLFFYLLKLKNQRKYQTLQEISAAQKIEQKMCIQEILILLKKGFHQNIKQVIIQLELGRIPSVQMFDQTIKFKDNHTLKTNYLNPFVLLEYQNLLIYLIKTLKIIIQIEVSLNNYRITNQKFNPTSEEKNGSVNVNYKSRQIRLIMMEIS</sequence>
<keyword evidence="14" id="KW-1185">Reference proteome</keyword>
<dbReference type="EMBL" id="CAJJDP010000046">
    <property type="protein sequence ID" value="CAD8165291.1"/>
    <property type="molecule type" value="Genomic_DNA"/>
</dbReference>
<dbReference type="PROSITE" id="PS51767">
    <property type="entry name" value="PEPTIDASE_A1"/>
    <property type="match status" value="1"/>
</dbReference>
<name>A0A8S1UJF3_PAROT</name>
<dbReference type="InterPro" id="IPR033121">
    <property type="entry name" value="PEPTIDASE_A1"/>
</dbReference>
<dbReference type="OrthoDB" id="2747330at2759"/>
<dbReference type="InterPro" id="IPR001461">
    <property type="entry name" value="Aspartic_peptidase_A1"/>
</dbReference>
<dbReference type="PANTHER" id="PTHR13683:SF375">
    <property type="entry name" value="PEPTIDASE A1 DOMAIN-CONTAINING PROTEIN"/>
    <property type="match status" value="1"/>
</dbReference>
<gene>
    <name evidence="13" type="ORF">POCTA_138.1.T0460212</name>
</gene>
<evidence type="ECO:0000256" key="9">
    <source>
        <dbReference type="PIRSR" id="PIRSR601461-1"/>
    </source>
</evidence>
<evidence type="ECO:0000256" key="4">
    <source>
        <dbReference type="ARBA" id="ARBA00022692"/>
    </source>
</evidence>
<feature type="domain" description="Peptidase A1" evidence="12">
    <location>
        <begin position="32"/>
        <end position="393"/>
    </location>
</feature>
<dbReference type="GO" id="GO:0016020">
    <property type="term" value="C:membrane"/>
    <property type="evidence" value="ECO:0007669"/>
    <property type="project" value="UniProtKB-SubCell"/>
</dbReference>
<organism evidence="13 14">
    <name type="scientific">Paramecium octaurelia</name>
    <dbReference type="NCBI Taxonomy" id="43137"/>
    <lineage>
        <taxon>Eukaryota</taxon>
        <taxon>Sar</taxon>
        <taxon>Alveolata</taxon>
        <taxon>Ciliophora</taxon>
        <taxon>Intramacronucleata</taxon>
        <taxon>Oligohymenophorea</taxon>
        <taxon>Peniculida</taxon>
        <taxon>Parameciidae</taxon>
        <taxon>Paramecium</taxon>
    </lineage>
</organism>
<evidence type="ECO:0000313" key="13">
    <source>
        <dbReference type="EMBL" id="CAD8165291.1"/>
    </source>
</evidence>
<feature type="chain" id="PRO_5035847387" description="Peptidase A1 domain-containing protein" evidence="11">
    <location>
        <begin position="21"/>
        <end position="607"/>
    </location>
</feature>
<evidence type="ECO:0000256" key="5">
    <source>
        <dbReference type="ARBA" id="ARBA00022729"/>
    </source>
</evidence>